<comment type="caution">
    <text evidence="5">The sequence shown here is derived from an EMBL/GenBank/DDBJ whole genome shotgun (WGS) entry which is preliminary data.</text>
</comment>
<gene>
    <name evidence="5" type="ORF">GCM10011399_38260</name>
</gene>
<dbReference type="Pfam" id="PF00440">
    <property type="entry name" value="TetR_N"/>
    <property type="match status" value="1"/>
</dbReference>
<sequence length="206" mass="22784">MMRLMKKAIGEAESGRGPREDRGVISARIISAARDEFIEQGVSGATFRAIARRADVDPALVHYYFASKERLLDAATTPPPDFLDNTQTAISAPLAIRGQRIIEHVVSSWAAPSTGPILYATFLCANVDERTREKLRASMSANFIGATSQRLPQRDRLLRAGLVSSQIVGLCWHRYIWKLDPLATMSDRDVISAVAPTLQKYLNGRM</sequence>
<dbReference type="PANTHER" id="PTHR30055:SF235">
    <property type="entry name" value="TRANSCRIPTIONAL REGULATORY PROTEIN"/>
    <property type="match status" value="1"/>
</dbReference>
<keyword evidence="1 2" id="KW-0238">DNA-binding</keyword>
<dbReference type="Gene3D" id="1.10.357.10">
    <property type="entry name" value="Tetracycline Repressor, domain 2"/>
    <property type="match status" value="1"/>
</dbReference>
<feature type="region of interest" description="Disordered" evidence="3">
    <location>
        <begin position="1"/>
        <end position="20"/>
    </location>
</feature>
<reference evidence="5 6" key="1">
    <citation type="journal article" date="2014" name="Int. J. Syst. Evol. Microbiol.">
        <title>Complete genome sequence of Corynebacterium casei LMG S-19264T (=DSM 44701T), isolated from a smear-ripened cheese.</title>
        <authorList>
            <consortium name="US DOE Joint Genome Institute (JGI-PGF)"/>
            <person name="Walter F."/>
            <person name="Albersmeier A."/>
            <person name="Kalinowski J."/>
            <person name="Ruckert C."/>
        </authorList>
    </citation>
    <scope>NUCLEOTIDE SEQUENCE [LARGE SCALE GENOMIC DNA]</scope>
    <source>
        <strain evidence="5 6">CGMCC 1.12976</strain>
    </source>
</reference>
<dbReference type="Pfam" id="PF17920">
    <property type="entry name" value="TetR_C_16"/>
    <property type="match status" value="1"/>
</dbReference>
<proteinExistence type="predicted"/>
<dbReference type="SUPFAM" id="SSF46689">
    <property type="entry name" value="Homeodomain-like"/>
    <property type="match status" value="1"/>
</dbReference>
<dbReference type="InterPro" id="IPR050109">
    <property type="entry name" value="HTH-type_TetR-like_transc_reg"/>
</dbReference>
<dbReference type="InterPro" id="IPR001647">
    <property type="entry name" value="HTH_TetR"/>
</dbReference>
<dbReference type="PROSITE" id="PS50977">
    <property type="entry name" value="HTH_TETR_2"/>
    <property type="match status" value="1"/>
</dbReference>
<dbReference type="Gene3D" id="1.10.10.60">
    <property type="entry name" value="Homeodomain-like"/>
    <property type="match status" value="1"/>
</dbReference>
<protein>
    <submittedName>
        <fullName evidence="5">TetR family transcriptional regulator</fullName>
    </submittedName>
</protein>
<organism evidence="5 6">
    <name type="scientific">Subtercola lobariae</name>
    <dbReference type="NCBI Taxonomy" id="1588641"/>
    <lineage>
        <taxon>Bacteria</taxon>
        <taxon>Bacillati</taxon>
        <taxon>Actinomycetota</taxon>
        <taxon>Actinomycetes</taxon>
        <taxon>Micrococcales</taxon>
        <taxon>Microbacteriaceae</taxon>
        <taxon>Subtercola</taxon>
    </lineage>
</organism>
<evidence type="ECO:0000259" key="4">
    <source>
        <dbReference type="PROSITE" id="PS50977"/>
    </source>
</evidence>
<dbReference type="InterPro" id="IPR041678">
    <property type="entry name" value="TetR_C_16"/>
</dbReference>
<dbReference type="GO" id="GO:0003700">
    <property type="term" value="F:DNA-binding transcription factor activity"/>
    <property type="evidence" value="ECO:0007669"/>
    <property type="project" value="TreeGrafter"/>
</dbReference>
<evidence type="ECO:0000256" key="3">
    <source>
        <dbReference type="SAM" id="MobiDB-lite"/>
    </source>
</evidence>
<feature type="compositionally biased region" description="Basic and acidic residues" evidence="3">
    <location>
        <begin position="8"/>
        <end position="20"/>
    </location>
</feature>
<evidence type="ECO:0000313" key="6">
    <source>
        <dbReference type="Proteomes" id="UP000598775"/>
    </source>
</evidence>
<dbReference type="Proteomes" id="UP000598775">
    <property type="component" value="Unassembled WGS sequence"/>
</dbReference>
<keyword evidence="6" id="KW-1185">Reference proteome</keyword>
<evidence type="ECO:0000256" key="1">
    <source>
        <dbReference type="ARBA" id="ARBA00023125"/>
    </source>
</evidence>
<evidence type="ECO:0000313" key="5">
    <source>
        <dbReference type="EMBL" id="GGF41957.1"/>
    </source>
</evidence>
<dbReference type="GO" id="GO:0000976">
    <property type="term" value="F:transcription cis-regulatory region binding"/>
    <property type="evidence" value="ECO:0007669"/>
    <property type="project" value="TreeGrafter"/>
</dbReference>
<dbReference type="PANTHER" id="PTHR30055">
    <property type="entry name" value="HTH-TYPE TRANSCRIPTIONAL REGULATOR RUTR"/>
    <property type="match status" value="1"/>
</dbReference>
<accession>A0A917BJB8</accession>
<feature type="DNA-binding region" description="H-T-H motif" evidence="2">
    <location>
        <begin position="46"/>
        <end position="65"/>
    </location>
</feature>
<name>A0A917BJB8_9MICO</name>
<dbReference type="PRINTS" id="PR00455">
    <property type="entry name" value="HTHTETR"/>
</dbReference>
<dbReference type="EMBL" id="BMGP01000011">
    <property type="protein sequence ID" value="GGF41957.1"/>
    <property type="molecule type" value="Genomic_DNA"/>
</dbReference>
<feature type="domain" description="HTH tetR-type" evidence="4">
    <location>
        <begin position="23"/>
        <end position="83"/>
    </location>
</feature>
<dbReference type="AlphaFoldDB" id="A0A917BJB8"/>
<dbReference type="SUPFAM" id="SSF48498">
    <property type="entry name" value="Tetracyclin repressor-like, C-terminal domain"/>
    <property type="match status" value="1"/>
</dbReference>
<dbReference type="InterPro" id="IPR036271">
    <property type="entry name" value="Tet_transcr_reg_TetR-rel_C_sf"/>
</dbReference>
<dbReference type="InterPro" id="IPR009057">
    <property type="entry name" value="Homeodomain-like_sf"/>
</dbReference>
<evidence type="ECO:0000256" key="2">
    <source>
        <dbReference type="PROSITE-ProRule" id="PRU00335"/>
    </source>
</evidence>